<dbReference type="InterPro" id="IPR024563">
    <property type="entry name" value="YqhR"/>
</dbReference>
<comment type="caution">
    <text evidence="3">The sequence shown here is derived from an EMBL/GenBank/DDBJ whole genome shotgun (WGS) entry which is preliminary data.</text>
</comment>
<dbReference type="AlphaFoldDB" id="A0A840QP08"/>
<evidence type="ECO:0000256" key="1">
    <source>
        <dbReference type="SAM" id="MobiDB-lite"/>
    </source>
</evidence>
<feature type="region of interest" description="Disordered" evidence="1">
    <location>
        <begin position="1"/>
        <end position="20"/>
    </location>
</feature>
<keyword evidence="4" id="KW-1185">Reference proteome</keyword>
<keyword evidence="2" id="KW-0472">Membrane</keyword>
<keyword evidence="2" id="KW-1133">Transmembrane helix</keyword>
<evidence type="ECO:0000313" key="3">
    <source>
        <dbReference type="EMBL" id="MBB5173088.1"/>
    </source>
</evidence>
<organism evidence="3 4">
    <name type="scientific">Texcoconibacillus texcoconensis</name>
    <dbReference type="NCBI Taxonomy" id="1095777"/>
    <lineage>
        <taxon>Bacteria</taxon>
        <taxon>Bacillati</taxon>
        <taxon>Bacillota</taxon>
        <taxon>Bacilli</taxon>
        <taxon>Bacillales</taxon>
        <taxon>Bacillaceae</taxon>
        <taxon>Texcoconibacillus</taxon>
    </lineage>
</organism>
<dbReference type="Pfam" id="PF11085">
    <property type="entry name" value="YqhR"/>
    <property type="match status" value="1"/>
</dbReference>
<evidence type="ECO:0000256" key="2">
    <source>
        <dbReference type="SAM" id="Phobius"/>
    </source>
</evidence>
<feature type="transmembrane region" description="Helical" evidence="2">
    <location>
        <begin position="29"/>
        <end position="55"/>
    </location>
</feature>
<feature type="transmembrane region" description="Helical" evidence="2">
    <location>
        <begin position="75"/>
        <end position="99"/>
    </location>
</feature>
<feature type="transmembrane region" description="Helical" evidence="2">
    <location>
        <begin position="139"/>
        <end position="161"/>
    </location>
</feature>
<proteinExistence type="predicted"/>
<protein>
    <submittedName>
        <fullName evidence="3">Phosphoglycerol transferase MdoB-like AlkP superfamily enzyme</fullName>
    </submittedName>
</protein>
<keyword evidence="2" id="KW-0812">Transmembrane</keyword>
<sequence>MSQNKNSENQQNQQQDQIPEGVPSMSFPVYVTITGMFGGLIWGIVGYVAFILNFIRVGPAMALMPWALGPWKETWIGQIVGILVISLISIGVAFLYRLLFVKINSIWPGLLFGAGLWIIVFGLLNPMFPGLKSLFNLDINTIITSACIYVVYGLFIGYSISYEYQEQQDERAQQSIQS</sequence>
<dbReference type="RefSeq" id="WP_184663528.1">
    <property type="nucleotide sequence ID" value="NZ_JACHHB010000004.1"/>
</dbReference>
<dbReference type="GO" id="GO:0016740">
    <property type="term" value="F:transferase activity"/>
    <property type="evidence" value="ECO:0007669"/>
    <property type="project" value="UniProtKB-KW"/>
</dbReference>
<gene>
    <name evidence="3" type="ORF">HNQ41_001251</name>
</gene>
<accession>A0A840QP08</accession>
<name>A0A840QP08_9BACI</name>
<feature type="compositionally biased region" description="Low complexity" evidence="1">
    <location>
        <begin position="1"/>
        <end position="17"/>
    </location>
</feature>
<keyword evidence="3" id="KW-0808">Transferase</keyword>
<evidence type="ECO:0000313" key="4">
    <source>
        <dbReference type="Proteomes" id="UP000551878"/>
    </source>
</evidence>
<dbReference type="Proteomes" id="UP000551878">
    <property type="component" value="Unassembled WGS sequence"/>
</dbReference>
<feature type="transmembrane region" description="Helical" evidence="2">
    <location>
        <begin position="106"/>
        <end position="127"/>
    </location>
</feature>
<dbReference type="EMBL" id="JACHHB010000004">
    <property type="protein sequence ID" value="MBB5173088.1"/>
    <property type="molecule type" value="Genomic_DNA"/>
</dbReference>
<reference evidence="3 4" key="1">
    <citation type="submission" date="2020-08" db="EMBL/GenBank/DDBJ databases">
        <title>Genomic Encyclopedia of Type Strains, Phase IV (KMG-IV): sequencing the most valuable type-strain genomes for metagenomic binning, comparative biology and taxonomic classification.</title>
        <authorList>
            <person name="Goeker M."/>
        </authorList>
    </citation>
    <scope>NUCLEOTIDE SEQUENCE [LARGE SCALE GENOMIC DNA]</scope>
    <source>
        <strain evidence="3 4">DSM 24696</strain>
    </source>
</reference>